<evidence type="ECO:0000256" key="12">
    <source>
        <dbReference type="ARBA" id="ARBA00023211"/>
    </source>
</evidence>
<keyword evidence="5 13" id="KW-0540">Nuclease</keyword>
<dbReference type="InterPro" id="IPR013343">
    <property type="entry name" value="CRISPR-assoc_prot_Cas4"/>
</dbReference>
<organism evidence="15 16">
    <name type="scientific">Aciduliprofundum boonei (strain DSM 19572 / T469)</name>
    <dbReference type="NCBI Taxonomy" id="439481"/>
    <lineage>
        <taxon>Archaea</taxon>
        <taxon>Methanobacteriati</taxon>
        <taxon>Thermoplasmatota</taxon>
        <taxon>DHVE2 group</taxon>
        <taxon>Candidatus Aciduliprofundum</taxon>
    </lineage>
</organism>
<dbReference type="PANTHER" id="PTHR36531">
    <property type="entry name" value="CRISPR-ASSOCIATED EXONUCLEASE CAS4"/>
    <property type="match status" value="1"/>
</dbReference>
<evidence type="ECO:0000259" key="14">
    <source>
        <dbReference type="Pfam" id="PF12705"/>
    </source>
</evidence>
<dbReference type="RefSeq" id="WP_008084476.1">
    <property type="nucleotide sequence ID" value="NC_013926.1"/>
</dbReference>
<dbReference type="InterPro" id="IPR011604">
    <property type="entry name" value="PDDEXK-like_dom_sf"/>
</dbReference>
<keyword evidence="10 13" id="KW-0411">Iron-sulfur</keyword>
<comment type="similarity">
    <text evidence="2 13">Belongs to the CRISPR-associated exonuclease Cas4 family.</text>
</comment>
<keyword evidence="11 13" id="KW-0051">Antiviral defense</keyword>
<keyword evidence="9 13" id="KW-0408">Iron</keyword>
<dbReference type="InterPro" id="IPR038726">
    <property type="entry name" value="PDDEXK_AddAB-type"/>
</dbReference>
<dbReference type="GO" id="GO:0051536">
    <property type="term" value="F:iron-sulfur cluster binding"/>
    <property type="evidence" value="ECO:0007669"/>
    <property type="project" value="UniProtKB-KW"/>
</dbReference>
<dbReference type="GO" id="GO:0046872">
    <property type="term" value="F:metal ion binding"/>
    <property type="evidence" value="ECO:0007669"/>
    <property type="project" value="UniProtKB-KW"/>
</dbReference>
<comment type="cofactor">
    <cofactor evidence="1">
        <name>[4Fe-4S] cluster</name>
        <dbReference type="ChEBI" id="CHEBI:49883"/>
    </cofactor>
</comment>
<evidence type="ECO:0000256" key="3">
    <source>
        <dbReference type="ARBA" id="ARBA00012768"/>
    </source>
</evidence>
<gene>
    <name evidence="15" type="ordered locus">Aboo_0305</name>
</gene>
<evidence type="ECO:0000256" key="7">
    <source>
        <dbReference type="ARBA" id="ARBA00022801"/>
    </source>
</evidence>
<evidence type="ECO:0000256" key="6">
    <source>
        <dbReference type="ARBA" id="ARBA00022723"/>
    </source>
</evidence>
<keyword evidence="16" id="KW-1185">Reference proteome</keyword>
<reference evidence="15" key="1">
    <citation type="submission" date="2010-02" db="EMBL/GenBank/DDBJ databases">
        <title>Complete sequence of Aciduliprofundum boonei T469.</title>
        <authorList>
            <consortium name="US DOE Joint Genome Institute"/>
            <person name="Lucas S."/>
            <person name="Copeland A."/>
            <person name="Lapidus A."/>
            <person name="Cheng J.-F."/>
            <person name="Bruce D."/>
            <person name="Goodwin L."/>
            <person name="Pitluck S."/>
            <person name="Saunders E."/>
            <person name="Detter J.C."/>
            <person name="Han C."/>
            <person name="Tapia R."/>
            <person name="Land M."/>
            <person name="Hauser L."/>
            <person name="Kyrpides N."/>
            <person name="Mikhailova N."/>
            <person name="Flores G."/>
            <person name="Reysenbach A.-L."/>
            <person name="Woyke T."/>
        </authorList>
    </citation>
    <scope>NUCLEOTIDE SEQUENCE</scope>
    <source>
        <strain evidence="15">T469</strain>
    </source>
</reference>
<dbReference type="PANTHER" id="PTHR36531:SF6">
    <property type="entry name" value="DNA REPLICATION ATP-DEPENDENT HELICASE_NUCLEASE DNA2"/>
    <property type="match status" value="1"/>
</dbReference>
<dbReference type="Proteomes" id="UP000001400">
    <property type="component" value="Chromosome"/>
</dbReference>
<sequence>MDYISAGDIEKYSYCPLSWWLSRNEKHKENEGVRRHREISKGAADMKKKYKQMKEFESMAIYFSIGATIISLVGISFIYTSPILSRMFILFSILWLGFSFYLLWKADKYAILVERKNAERIMVIASAAATTFSIFSVTFILPPNYTLGYVLEVLSLLWLVFATYFLYMAMKRDIQYNEIKKKLQLPDGEIVYIDDLQKSPILKSEKYKIWGRPDLLIKMGDDYIPVEIKTGRVPRGPHFSHIMQLTAYMVLVEENYKTPPYGLLKYGPVIYKIEYEEDLKNIMLQKVKEMREALKTGEVHRNHNKVGKCLHCSRRELCPERLS</sequence>
<dbReference type="GeneID" id="8827247"/>
<protein>
    <recommendedName>
        <fullName evidence="4 13">CRISPR-associated exonuclease Cas4</fullName>
        <ecNumber evidence="3 13">3.1.12.1</ecNumber>
    </recommendedName>
</protein>
<comment type="cofactor">
    <cofactor evidence="13">
        <name>iron-sulfur cluster</name>
        <dbReference type="ChEBI" id="CHEBI:30408"/>
    </cofactor>
</comment>
<evidence type="ECO:0000256" key="8">
    <source>
        <dbReference type="ARBA" id="ARBA00022839"/>
    </source>
</evidence>
<name>B5IDP4_ACIB4</name>
<evidence type="ECO:0000313" key="16">
    <source>
        <dbReference type="Proteomes" id="UP000001400"/>
    </source>
</evidence>
<evidence type="ECO:0000256" key="10">
    <source>
        <dbReference type="ARBA" id="ARBA00023014"/>
    </source>
</evidence>
<comment type="function">
    <text evidence="13">CRISPR (clustered regularly interspaced short palindromic repeat) is an adaptive immune system that provides protection against mobile genetic elements (viruses, transposable elements and conjugative plasmids). CRISPR clusters contain sequences complementary to antecedent mobile elements and target invading nucleic acids. CRISPR clusters are transcribed and processed into CRISPR RNA (crRNA).</text>
</comment>
<evidence type="ECO:0000256" key="1">
    <source>
        <dbReference type="ARBA" id="ARBA00001966"/>
    </source>
</evidence>
<evidence type="ECO:0000256" key="9">
    <source>
        <dbReference type="ARBA" id="ARBA00023004"/>
    </source>
</evidence>
<feature type="domain" description="PD-(D/E)XK endonuclease-like" evidence="14">
    <location>
        <begin position="197"/>
        <end position="319"/>
    </location>
</feature>
<accession>B5IDP4</accession>
<keyword evidence="6 13" id="KW-0479">Metal-binding</keyword>
<dbReference type="NCBIfam" id="TIGR00372">
    <property type="entry name" value="cas4"/>
    <property type="match status" value="1"/>
</dbReference>
<dbReference type="InterPro" id="IPR051827">
    <property type="entry name" value="Cas4_exonuclease"/>
</dbReference>
<keyword evidence="8 13" id="KW-0269">Exonuclease</keyword>
<evidence type="ECO:0000256" key="13">
    <source>
        <dbReference type="RuleBase" id="RU365022"/>
    </source>
</evidence>
<dbReference type="Gene3D" id="3.90.320.10">
    <property type="match status" value="1"/>
</dbReference>
<dbReference type="Pfam" id="PF12705">
    <property type="entry name" value="PDDEXK_1"/>
    <property type="match status" value="1"/>
</dbReference>
<keyword evidence="12 13" id="KW-0464">Manganese</keyword>
<proteinExistence type="inferred from homology"/>
<dbReference type="AlphaFoldDB" id="B5IDP4"/>
<comment type="cofactor">
    <cofactor evidence="13">
        <name>Mg(2+)</name>
        <dbReference type="ChEBI" id="CHEBI:18420"/>
    </cofactor>
    <cofactor evidence="13">
        <name>Mn(2+)</name>
        <dbReference type="ChEBI" id="CHEBI:29035"/>
    </cofactor>
    <text evidence="13">Mg(2+) or Mn(2+) required for ssDNA cleavage activity.</text>
</comment>
<dbReference type="EMBL" id="CP001941">
    <property type="protein sequence ID" value="ADD08116.1"/>
    <property type="molecule type" value="Genomic_DNA"/>
</dbReference>
<dbReference type="KEGG" id="abi:Aboo_0305"/>
<dbReference type="OrthoDB" id="26676at2157"/>
<dbReference type="eggNOG" id="arCOG00786">
    <property type="taxonomic scope" value="Archaea"/>
</dbReference>
<dbReference type="EC" id="3.1.12.1" evidence="3 13"/>
<keyword evidence="7 13" id="KW-0378">Hydrolase</keyword>
<evidence type="ECO:0000256" key="2">
    <source>
        <dbReference type="ARBA" id="ARBA00009189"/>
    </source>
</evidence>
<dbReference type="GO" id="GO:0051607">
    <property type="term" value="P:defense response to virus"/>
    <property type="evidence" value="ECO:0007669"/>
    <property type="project" value="UniProtKB-KW"/>
</dbReference>
<evidence type="ECO:0000256" key="4">
    <source>
        <dbReference type="ARBA" id="ARBA00020049"/>
    </source>
</evidence>
<evidence type="ECO:0000256" key="11">
    <source>
        <dbReference type="ARBA" id="ARBA00023118"/>
    </source>
</evidence>
<dbReference type="HOGENOM" id="CLU_840924_0_0_2"/>
<evidence type="ECO:0000313" key="15">
    <source>
        <dbReference type="EMBL" id="ADD08116.1"/>
    </source>
</evidence>
<dbReference type="GO" id="GO:0004527">
    <property type="term" value="F:exonuclease activity"/>
    <property type="evidence" value="ECO:0007669"/>
    <property type="project" value="UniProtKB-KW"/>
</dbReference>
<evidence type="ECO:0000256" key="5">
    <source>
        <dbReference type="ARBA" id="ARBA00022722"/>
    </source>
</evidence>
<dbReference type="STRING" id="439481.Aboo_0305"/>